<reference evidence="1" key="1">
    <citation type="submission" date="2022-04" db="EMBL/GenBank/DDBJ databases">
        <title>Genome of the entomopathogenic fungus Entomophthora muscae.</title>
        <authorList>
            <person name="Elya C."/>
            <person name="Lovett B.R."/>
            <person name="Lee E."/>
            <person name="Macias A.M."/>
            <person name="Hajek A.E."/>
            <person name="De Bivort B.L."/>
            <person name="Kasson M.T."/>
            <person name="De Fine Licht H.H."/>
            <person name="Stajich J.E."/>
        </authorList>
    </citation>
    <scope>NUCLEOTIDE SEQUENCE</scope>
    <source>
        <strain evidence="1">Berkeley</strain>
    </source>
</reference>
<gene>
    <name evidence="1" type="primary">RRS1</name>
    <name evidence="1" type="ORF">DSO57_1003313</name>
</gene>
<name>A0ACC2T8C5_9FUNG</name>
<dbReference type="Proteomes" id="UP001165960">
    <property type="component" value="Unassembled WGS sequence"/>
</dbReference>
<dbReference type="EMBL" id="QTSX02003558">
    <property type="protein sequence ID" value="KAJ9070850.1"/>
    <property type="molecule type" value="Genomic_DNA"/>
</dbReference>
<keyword evidence="2" id="KW-1185">Reference proteome</keyword>
<organism evidence="1 2">
    <name type="scientific">Entomophthora muscae</name>
    <dbReference type="NCBI Taxonomy" id="34485"/>
    <lineage>
        <taxon>Eukaryota</taxon>
        <taxon>Fungi</taxon>
        <taxon>Fungi incertae sedis</taxon>
        <taxon>Zoopagomycota</taxon>
        <taxon>Entomophthoromycotina</taxon>
        <taxon>Entomophthoromycetes</taxon>
        <taxon>Entomophthorales</taxon>
        <taxon>Entomophthoraceae</taxon>
        <taxon>Entomophthora</taxon>
    </lineage>
</organism>
<accession>A0ACC2T8C5</accession>
<proteinExistence type="predicted"/>
<sequence>MDAYIKEICRDGVQLLLNEVFQLPVVGTELGFMASLPKPTTVLPREKPVPKPKPLTRWEKFAKAKGIQNKKRDRMVFDEESGEYRPRYGYKGINQVDKDWLMEVPENVDPETDMFSKARADKKERVEKNEAQRVRNLKEASGAAAAEKKADSIMTPKEHAAKLREERSLRKVDLEKTAVLAQVSTASMGKFDKKIEGETKAKGIKRKFESTAAPDLSAEKESNLKILNKLTDGSAAKASQKEKIINVRKAIKASSETKQPILERSKGKGKGKKGGKPSKGK</sequence>
<evidence type="ECO:0000313" key="2">
    <source>
        <dbReference type="Proteomes" id="UP001165960"/>
    </source>
</evidence>
<protein>
    <submittedName>
        <fullName evidence="1">Rhodanese- sulfurtransferase</fullName>
    </submittedName>
</protein>
<evidence type="ECO:0000313" key="1">
    <source>
        <dbReference type="EMBL" id="KAJ9070850.1"/>
    </source>
</evidence>
<comment type="caution">
    <text evidence="1">The sequence shown here is derived from an EMBL/GenBank/DDBJ whole genome shotgun (WGS) entry which is preliminary data.</text>
</comment>